<dbReference type="KEGG" id="cyj:Cyan7822_6859"/>
<keyword evidence="2" id="KW-1185">Reference proteome</keyword>
<accession>E0UNH6</accession>
<sequence length="66" mass="7956">MKKPEIELTDSSIDSSIRPFNYDDLPWYSKLFLEILFVMFFDQLARNIQRESENEKKRKVNKADLN</sequence>
<dbReference type="AlphaFoldDB" id="E0UNH6"/>
<evidence type="ECO:0000313" key="2">
    <source>
        <dbReference type="Proteomes" id="UP000008206"/>
    </source>
</evidence>
<proteinExistence type="predicted"/>
<gene>
    <name evidence="1" type="ordered locus">Cyan7822_6859</name>
</gene>
<dbReference type="RefSeq" id="WP_013325632.1">
    <property type="nucleotide sequence ID" value="NC_014502.1"/>
</dbReference>
<name>E0UNH6_GLOV7</name>
<organism evidence="1 2">
    <name type="scientific">Gloeothece verrucosa (strain PCC 7822)</name>
    <name type="common">Cyanothece sp. (strain PCC 7822)</name>
    <dbReference type="NCBI Taxonomy" id="497965"/>
    <lineage>
        <taxon>Bacteria</taxon>
        <taxon>Bacillati</taxon>
        <taxon>Cyanobacteriota</taxon>
        <taxon>Cyanophyceae</taxon>
        <taxon>Oscillatoriophycideae</taxon>
        <taxon>Chroococcales</taxon>
        <taxon>Aphanothecaceae</taxon>
        <taxon>Gloeothece</taxon>
        <taxon>Gloeothece verrucosa</taxon>
    </lineage>
</organism>
<dbReference type="HOGENOM" id="CLU_2823931_0_0_3"/>
<keyword evidence="1" id="KW-0614">Plasmid</keyword>
<dbReference type="EMBL" id="CP002201">
    <property type="protein sequence ID" value="ADN18506.1"/>
    <property type="molecule type" value="Genomic_DNA"/>
</dbReference>
<geneLocation type="plasmid" evidence="1 2">
    <name>Cy782203</name>
</geneLocation>
<evidence type="ECO:0000313" key="1">
    <source>
        <dbReference type="EMBL" id="ADN18506.1"/>
    </source>
</evidence>
<dbReference type="Proteomes" id="UP000008206">
    <property type="component" value="Plasmid Cy782203"/>
</dbReference>
<protein>
    <submittedName>
        <fullName evidence="1">Uncharacterized protein</fullName>
    </submittedName>
</protein>
<reference evidence="2" key="1">
    <citation type="journal article" date="2011" name="MBio">
        <title>Novel metabolic attributes of the genus Cyanothece, comprising a group of unicellular nitrogen-fixing Cyanobacteria.</title>
        <authorList>
            <person name="Bandyopadhyay A."/>
            <person name="Elvitigala T."/>
            <person name="Welsh E."/>
            <person name="Stockel J."/>
            <person name="Liberton M."/>
            <person name="Min H."/>
            <person name="Sherman L.A."/>
            <person name="Pakrasi H.B."/>
        </authorList>
    </citation>
    <scope>NUCLEOTIDE SEQUENCE [LARGE SCALE GENOMIC DNA]</scope>
    <source>
        <strain evidence="2">PCC 7822</strain>
        <plasmid evidence="2">Cy782203</plasmid>
    </source>
</reference>